<dbReference type="PANTHER" id="PTHR47506">
    <property type="entry name" value="TRANSCRIPTIONAL REGULATORY PROTEIN"/>
    <property type="match status" value="1"/>
</dbReference>
<evidence type="ECO:0000256" key="1">
    <source>
        <dbReference type="ARBA" id="ARBA00023015"/>
    </source>
</evidence>
<keyword evidence="2 4" id="KW-0238">DNA-binding</keyword>
<accession>A0ABU1B742</accession>
<dbReference type="EMBL" id="JAVIFY010000001">
    <property type="protein sequence ID" value="MDQ9090238.1"/>
    <property type="molecule type" value="Genomic_DNA"/>
</dbReference>
<keyword evidence="1" id="KW-0805">Transcription regulation</keyword>
<keyword evidence="7" id="KW-1185">Reference proteome</keyword>
<comment type="caution">
    <text evidence="6">The sequence shown here is derived from an EMBL/GenBank/DDBJ whole genome shotgun (WGS) entry which is preliminary data.</text>
</comment>
<dbReference type="InterPro" id="IPR036271">
    <property type="entry name" value="Tet_transcr_reg_TetR-rel_C_sf"/>
</dbReference>
<dbReference type="InterPro" id="IPR001647">
    <property type="entry name" value="HTH_TetR"/>
</dbReference>
<dbReference type="Pfam" id="PF00440">
    <property type="entry name" value="TetR_N"/>
    <property type="match status" value="1"/>
</dbReference>
<sequence>MNTTYTSILQQANLLIQRNGFHGFSYADLSKILGITKASIHHHFPAKADLGMAYCQQKCEDLKQFQFQLTAKESAVEQLKAYFTIFTDCAKQGQMCGIYAMQSDLQLMSEPLQKQVIKLADLELEILSDILQTGVAEQTFTFKVTAEQQAVIICCAIKGALMLNRSQHHQGLFQQTCDALLETLSL</sequence>
<dbReference type="Proteomes" id="UP001226574">
    <property type="component" value="Unassembled WGS sequence"/>
</dbReference>
<keyword evidence="3" id="KW-0804">Transcription</keyword>
<feature type="domain" description="HTH tetR-type" evidence="5">
    <location>
        <begin position="2"/>
        <end position="62"/>
    </location>
</feature>
<evidence type="ECO:0000313" key="6">
    <source>
        <dbReference type="EMBL" id="MDQ9090238.1"/>
    </source>
</evidence>
<dbReference type="PANTHER" id="PTHR47506:SF3">
    <property type="entry name" value="HTH-TYPE TRANSCRIPTIONAL REGULATOR LMRA"/>
    <property type="match status" value="1"/>
</dbReference>
<evidence type="ECO:0000256" key="2">
    <source>
        <dbReference type="ARBA" id="ARBA00023125"/>
    </source>
</evidence>
<dbReference type="Gene3D" id="1.10.357.10">
    <property type="entry name" value="Tetracycline Repressor, domain 2"/>
    <property type="match status" value="1"/>
</dbReference>
<name>A0ABU1B742_PSEHA</name>
<evidence type="ECO:0000256" key="3">
    <source>
        <dbReference type="ARBA" id="ARBA00023163"/>
    </source>
</evidence>
<evidence type="ECO:0000259" key="5">
    <source>
        <dbReference type="PROSITE" id="PS50977"/>
    </source>
</evidence>
<dbReference type="SUPFAM" id="SSF46689">
    <property type="entry name" value="Homeodomain-like"/>
    <property type="match status" value="1"/>
</dbReference>
<dbReference type="PROSITE" id="PS50977">
    <property type="entry name" value="HTH_TETR_2"/>
    <property type="match status" value="1"/>
</dbReference>
<proteinExistence type="predicted"/>
<organism evidence="6 7">
    <name type="scientific">Pseudoalteromonas haloplanktis</name>
    <name type="common">Alteromonas haloplanktis</name>
    <dbReference type="NCBI Taxonomy" id="228"/>
    <lineage>
        <taxon>Bacteria</taxon>
        <taxon>Pseudomonadati</taxon>
        <taxon>Pseudomonadota</taxon>
        <taxon>Gammaproteobacteria</taxon>
        <taxon>Alteromonadales</taxon>
        <taxon>Pseudoalteromonadaceae</taxon>
        <taxon>Pseudoalteromonas</taxon>
    </lineage>
</organism>
<evidence type="ECO:0000256" key="4">
    <source>
        <dbReference type="PROSITE-ProRule" id="PRU00335"/>
    </source>
</evidence>
<dbReference type="RefSeq" id="WP_309038201.1">
    <property type="nucleotide sequence ID" value="NZ_JAVIFY010000001.1"/>
</dbReference>
<reference evidence="6 7" key="1">
    <citation type="submission" date="2023-08" db="EMBL/GenBank/DDBJ databases">
        <title>Pseudoalteromonas haloplanktis LL1 genome.</title>
        <authorList>
            <person name="Wu S."/>
        </authorList>
    </citation>
    <scope>NUCLEOTIDE SEQUENCE [LARGE SCALE GENOMIC DNA]</scope>
    <source>
        <strain evidence="6 7">LL1</strain>
    </source>
</reference>
<feature type="DNA-binding region" description="H-T-H motif" evidence="4">
    <location>
        <begin position="25"/>
        <end position="44"/>
    </location>
</feature>
<dbReference type="InterPro" id="IPR009057">
    <property type="entry name" value="Homeodomain-like_sf"/>
</dbReference>
<gene>
    <name evidence="6" type="ORF">RC083_01385</name>
</gene>
<evidence type="ECO:0000313" key="7">
    <source>
        <dbReference type="Proteomes" id="UP001226574"/>
    </source>
</evidence>
<dbReference type="SUPFAM" id="SSF48498">
    <property type="entry name" value="Tetracyclin repressor-like, C-terminal domain"/>
    <property type="match status" value="1"/>
</dbReference>
<protein>
    <submittedName>
        <fullName evidence="6">TetR/AcrR family transcriptional regulator</fullName>
    </submittedName>
</protein>